<dbReference type="RefSeq" id="WP_112573652.1">
    <property type="nucleotide sequence ID" value="NZ_CP043450.1"/>
</dbReference>
<organism evidence="5 6">
    <name type="scientific">Mucilaginibacter rubeus</name>
    <dbReference type="NCBI Taxonomy" id="2027860"/>
    <lineage>
        <taxon>Bacteria</taxon>
        <taxon>Pseudomonadati</taxon>
        <taxon>Bacteroidota</taxon>
        <taxon>Sphingobacteriia</taxon>
        <taxon>Sphingobacteriales</taxon>
        <taxon>Sphingobacteriaceae</taxon>
        <taxon>Mucilaginibacter</taxon>
    </lineage>
</organism>
<sequence>MTAIKESSTIQENKQNAFKECPVTYVMERIGGYWKPIILFHLLTGSKRYSELKKSIPTITEKMLIQHLKQLEADGLLIREAKPVVPPYVTYRLSETGMGLRPVMYAMSKWAVEDSEVSGNPIYRSLGEFPSEETFAEM</sequence>
<evidence type="ECO:0000259" key="4">
    <source>
        <dbReference type="PROSITE" id="PS51118"/>
    </source>
</evidence>
<reference evidence="5" key="1">
    <citation type="submission" date="2019-08" db="EMBL/GenBank/DDBJ databases">
        <title>Comparative genome analysis confer to the adaptation heavy metal polluted environment.</title>
        <authorList>
            <person name="Li Y."/>
        </authorList>
    </citation>
    <scope>NUCLEOTIDE SEQUENCE [LARGE SCALE GENOMIC DNA]</scope>
    <source>
        <strain evidence="5">P1</strain>
    </source>
</reference>
<dbReference type="SUPFAM" id="SSF46785">
    <property type="entry name" value="Winged helix' DNA-binding domain"/>
    <property type="match status" value="1"/>
</dbReference>
<dbReference type="Pfam" id="PF01638">
    <property type="entry name" value="HxlR"/>
    <property type="match status" value="1"/>
</dbReference>
<keyword evidence="6" id="KW-1185">Reference proteome</keyword>
<protein>
    <submittedName>
        <fullName evidence="5">Helix-turn-helix transcriptional regulator</fullName>
    </submittedName>
</protein>
<feature type="domain" description="HTH hxlR-type" evidence="4">
    <location>
        <begin position="21"/>
        <end position="119"/>
    </location>
</feature>
<evidence type="ECO:0000256" key="2">
    <source>
        <dbReference type="ARBA" id="ARBA00023125"/>
    </source>
</evidence>
<keyword evidence="3" id="KW-0804">Transcription</keyword>
<dbReference type="PANTHER" id="PTHR33204">
    <property type="entry name" value="TRANSCRIPTIONAL REGULATOR, MARR FAMILY"/>
    <property type="match status" value="1"/>
</dbReference>
<evidence type="ECO:0000313" key="6">
    <source>
        <dbReference type="Proteomes" id="UP000251402"/>
    </source>
</evidence>
<accession>A0A5C1HZS4</accession>
<dbReference type="InterPro" id="IPR036388">
    <property type="entry name" value="WH-like_DNA-bd_sf"/>
</dbReference>
<dbReference type="Gene3D" id="1.10.10.10">
    <property type="entry name" value="Winged helix-like DNA-binding domain superfamily/Winged helix DNA-binding domain"/>
    <property type="match status" value="1"/>
</dbReference>
<dbReference type="GO" id="GO:0003677">
    <property type="term" value="F:DNA binding"/>
    <property type="evidence" value="ECO:0007669"/>
    <property type="project" value="UniProtKB-KW"/>
</dbReference>
<proteinExistence type="predicted"/>
<dbReference type="Proteomes" id="UP000251402">
    <property type="component" value="Chromosome"/>
</dbReference>
<evidence type="ECO:0000256" key="1">
    <source>
        <dbReference type="ARBA" id="ARBA00023015"/>
    </source>
</evidence>
<keyword evidence="2" id="KW-0238">DNA-binding</keyword>
<dbReference type="OrthoDB" id="7678715at2"/>
<evidence type="ECO:0000313" key="5">
    <source>
        <dbReference type="EMBL" id="QEM11133.1"/>
    </source>
</evidence>
<name>A0A5C1HZS4_9SPHI</name>
<dbReference type="PROSITE" id="PS51118">
    <property type="entry name" value="HTH_HXLR"/>
    <property type="match status" value="1"/>
</dbReference>
<dbReference type="InterPro" id="IPR036390">
    <property type="entry name" value="WH_DNA-bd_sf"/>
</dbReference>
<dbReference type="PANTHER" id="PTHR33204:SF29">
    <property type="entry name" value="TRANSCRIPTIONAL REGULATOR"/>
    <property type="match status" value="1"/>
</dbReference>
<dbReference type="AlphaFoldDB" id="A0A5C1HZS4"/>
<dbReference type="KEGG" id="mrub:DEO27_014250"/>
<evidence type="ECO:0000256" key="3">
    <source>
        <dbReference type="ARBA" id="ARBA00023163"/>
    </source>
</evidence>
<keyword evidence="1" id="KW-0805">Transcription regulation</keyword>
<dbReference type="EMBL" id="CP043450">
    <property type="protein sequence ID" value="QEM11133.1"/>
    <property type="molecule type" value="Genomic_DNA"/>
</dbReference>
<gene>
    <name evidence="5" type="ORF">DEO27_014250</name>
</gene>
<dbReference type="InterPro" id="IPR002577">
    <property type="entry name" value="HTH_HxlR"/>
</dbReference>